<dbReference type="SUPFAM" id="SSF54736">
    <property type="entry name" value="ClpS-like"/>
    <property type="match status" value="1"/>
</dbReference>
<comment type="caution">
    <text evidence="7">The sequence shown here is derived from an EMBL/GenBank/DDBJ whole genome shotgun (WGS) entry which is preliminary data.</text>
</comment>
<evidence type="ECO:0000256" key="2">
    <source>
        <dbReference type="ARBA" id="ARBA00022980"/>
    </source>
</evidence>
<dbReference type="CDD" id="cd00387">
    <property type="entry name" value="Ribosomal_L7_L12"/>
    <property type="match status" value="1"/>
</dbReference>
<evidence type="ECO:0000256" key="3">
    <source>
        <dbReference type="ARBA" id="ARBA00023274"/>
    </source>
</evidence>
<evidence type="ECO:0000313" key="7">
    <source>
        <dbReference type="EMBL" id="PIU99158.1"/>
    </source>
</evidence>
<reference evidence="8" key="1">
    <citation type="submission" date="2017-09" db="EMBL/GenBank/DDBJ databases">
        <title>Depth-based differentiation of microbial function through sediment-hosted aquifers and enrichment of novel symbionts in the deep terrestrial subsurface.</title>
        <authorList>
            <person name="Probst A.J."/>
            <person name="Ladd B."/>
            <person name="Jarett J.K."/>
            <person name="Geller-Mcgrath D.E."/>
            <person name="Sieber C.M.K."/>
            <person name="Emerson J.B."/>
            <person name="Anantharaman K."/>
            <person name="Thomas B.C."/>
            <person name="Malmstrom R."/>
            <person name="Stieglmeier M."/>
            <person name="Klingl A."/>
            <person name="Woyke T."/>
            <person name="Ryan C.M."/>
            <person name="Banfield J.F."/>
        </authorList>
    </citation>
    <scope>NUCLEOTIDE SEQUENCE [LARGE SCALE GENOMIC DNA]</scope>
</reference>
<keyword evidence="2 4" id="KW-0689">Ribosomal protein</keyword>
<sequence>MKKLDEIISKIETLTTTELAELVKAMEEKFGISAAQPVAVAPAAGAASSEEKTSFNVLLKSTGDLKINVIKIIKEITGLGLKESKDLVDAAPKIIKEGVNKAEAEEIKKKLEEAGAVIEIQ</sequence>
<protein>
    <recommendedName>
        <fullName evidence="4">Large ribosomal subunit protein bL12</fullName>
    </recommendedName>
</protein>
<dbReference type="FunFam" id="3.30.1390.10:FF:000001">
    <property type="entry name" value="50S ribosomal protein L7/L12"/>
    <property type="match status" value="1"/>
</dbReference>
<dbReference type="InterPro" id="IPR036235">
    <property type="entry name" value="Ribosomal_bL12_oligo_N_sf"/>
</dbReference>
<evidence type="ECO:0000313" key="8">
    <source>
        <dbReference type="Proteomes" id="UP000230131"/>
    </source>
</evidence>
<dbReference type="PANTHER" id="PTHR45987">
    <property type="entry name" value="39S RIBOSOMAL PROTEIN L12"/>
    <property type="match status" value="1"/>
</dbReference>
<dbReference type="PANTHER" id="PTHR45987:SF4">
    <property type="entry name" value="LARGE RIBOSOMAL SUBUNIT PROTEIN BL12M"/>
    <property type="match status" value="1"/>
</dbReference>
<gene>
    <name evidence="4" type="primary">rplL</name>
    <name evidence="7" type="ORF">COS59_01255</name>
</gene>
<comment type="similarity">
    <text evidence="1 4">Belongs to the bacterial ribosomal protein bL12 family.</text>
</comment>
<dbReference type="HAMAP" id="MF_00368">
    <property type="entry name" value="Ribosomal_bL12"/>
    <property type="match status" value="1"/>
</dbReference>
<feature type="domain" description="Large ribosomal subunit protein bL12 oligomerization" evidence="6">
    <location>
        <begin position="3"/>
        <end position="47"/>
    </location>
</feature>
<name>A0A2M7B7W4_9BACT</name>
<dbReference type="GO" id="GO:0022625">
    <property type="term" value="C:cytosolic large ribosomal subunit"/>
    <property type="evidence" value="ECO:0007669"/>
    <property type="project" value="TreeGrafter"/>
</dbReference>
<comment type="function">
    <text evidence="4">Forms part of the ribosomal stalk which helps the ribosome interact with GTP-bound translation factors. Is thus essential for accurate translation.</text>
</comment>
<proteinExistence type="inferred from homology"/>
<dbReference type="GO" id="GO:0003735">
    <property type="term" value="F:structural constituent of ribosome"/>
    <property type="evidence" value="ECO:0007669"/>
    <property type="project" value="InterPro"/>
</dbReference>
<evidence type="ECO:0000259" key="6">
    <source>
        <dbReference type="Pfam" id="PF16320"/>
    </source>
</evidence>
<dbReference type="GO" id="GO:0003729">
    <property type="term" value="F:mRNA binding"/>
    <property type="evidence" value="ECO:0007669"/>
    <property type="project" value="TreeGrafter"/>
</dbReference>
<comment type="subunit">
    <text evidence="4">Homodimer. Part of the ribosomal stalk of the 50S ribosomal subunit. Forms a multimeric L10(L12)X complex, where L10 forms an elongated spine to which 2 to 4 L12 dimers bind in a sequential fashion. Binds GTP-bound translation factors.</text>
</comment>
<dbReference type="Gene3D" id="3.30.1390.10">
    <property type="match status" value="1"/>
</dbReference>
<dbReference type="Gene3D" id="1.20.5.710">
    <property type="entry name" value="Single helix bin"/>
    <property type="match status" value="1"/>
</dbReference>
<dbReference type="AlphaFoldDB" id="A0A2M7B7W4"/>
<dbReference type="InterPro" id="IPR008932">
    <property type="entry name" value="Ribosomal_bL12_oligo"/>
</dbReference>
<keyword evidence="3 4" id="KW-0687">Ribonucleoprotein</keyword>
<dbReference type="InterPro" id="IPR013823">
    <property type="entry name" value="Ribosomal_bL12_C"/>
</dbReference>
<dbReference type="InterPro" id="IPR000206">
    <property type="entry name" value="Ribosomal_bL12"/>
</dbReference>
<dbReference type="NCBIfam" id="TIGR00855">
    <property type="entry name" value="L12"/>
    <property type="match status" value="1"/>
</dbReference>
<dbReference type="Pfam" id="PF16320">
    <property type="entry name" value="Ribosomal_L12_N"/>
    <property type="match status" value="1"/>
</dbReference>
<organism evidence="7 8">
    <name type="scientific">Candidatus Wolfebacteria bacterium CG03_land_8_20_14_0_80_36_15</name>
    <dbReference type="NCBI Taxonomy" id="1975067"/>
    <lineage>
        <taxon>Bacteria</taxon>
        <taxon>Candidatus Wolfeibacteriota</taxon>
    </lineage>
</organism>
<dbReference type="Pfam" id="PF00542">
    <property type="entry name" value="Ribosomal_L12"/>
    <property type="match status" value="1"/>
</dbReference>
<accession>A0A2M7B7W4</accession>
<evidence type="ECO:0000256" key="1">
    <source>
        <dbReference type="ARBA" id="ARBA00007197"/>
    </source>
</evidence>
<dbReference type="SUPFAM" id="SSF48300">
    <property type="entry name" value="Ribosomal protein L7/12, oligomerisation (N-terminal) domain"/>
    <property type="match status" value="1"/>
</dbReference>
<feature type="domain" description="Large ribosomal subunit protein bL12 C-terminal" evidence="5">
    <location>
        <begin position="55"/>
        <end position="121"/>
    </location>
</feature>
<evidence type="ECO:0000259" key="5">
    <source>
        <dbReference type="Pfam" id="PF00542"/>
    </source>
</evidence>
<evidence type="ECO:0000256" key="4">
    <source>
        <dbReference type="HAMAP-Rule" id="MF_00368"/>
    </source>
</evidence>
<dbReference type="EMBL" id="PEVH01000040">
    <property type="protein sequence ID" value="PIU99158.1"/>
    <property type="molecule type" value="Genomic_DNA"/>
</dbReference>
<dbReference type="GO" id="GO:0006412">
    <property type="term" value="P:translation"/>
    <property type="evidence" value="ECO:0007669"/>
    <property type="project" value="UniProtKB-UniRule"/>
</dbReference>
<dbReference type="Proteomes" id="UP000230131">
    <property type="component" value="Unassembled WGS sequence"/>
</dbReference>
<dbReference type="InterPro" id="IPR014719">
    <property type="entry name" value="Ribosomal_bL12_C/ClpS-like"/>
</dbReference>